<dbReference type="GO" id="GO:0003735">
    <property type="term" value="F:structural constituent of ribosome"/>
    <property type="evidence" value="ECO:0007669"/>
    <property type="project" value="InterPro"/>
</dbReference>
<evidence type="ECO:0000313" key="3">
    <source>
        <dbReference type="Proteomes" id="UP001307849"/>
    </source>
</evidence>
<dbReference type="GO" id="GO:0032543">
    <property type="term" value="P:mitochondrial translation"/>
    <property type="evidence" value="ECO:0007669"/>
    <property type="project" value="InterPro"/>
</dbReference>
<dbReference type="Proteomes" id="UP001307849">
    <property type="component" value="Unassembled WGS sequence"/>
</dbReference>
<name>A0AAN8RY09_9PEZI</name>
<dbReference type="Pfam" id="PF10213">
    <property type="entry name" value="MRP-S28"/>
    <property type="match status" value="1"/>
</dbReference>
<sequence length="595" mass="69248">MALSSRRAVAALRRTTNRQCGLLIPSANLPPRPIYYADKLVSFQQCRQESTDSKKDKLDHFDTDAKINIKRVREQLEERDMKKLEAKADGVPTAGEFFGWPEALEEDKDHEMPKDLENLPQKLRRALKLKQLPREPITAENLFSKLQITDTELDQLAKTGRFRDDPKYNSHGLVPFKPEDIAEEDLEGMADLSEINSLIGNVGFSESEIMNIMRDKDEPEDEIAFMKRIIEETEKDMKQDLIRLQKHEEAMLQEEIKMRVAEGMPAEQAEHDARAIMRLPQKRTETRQQLSRDLSDDAIAATETLSNPELEEMGENGLRTMMKKMGHVEEYNSRPLRPDQKMVRDMYFLPPSKREDDDDMDPMMWDWNATDMSSIAHDDLEEHREARKYARLAVYDMPRLSKFVKPFKVPTAAEVLRFRYTTHMGASHLSDNKVVMECCPEDLGLTRVQTDKLIKLCGARYNPTTKLLKFSCEMFEHQHQNKRWLSELMDKLIVEAKDDTDTFEDVPFDFRHHTFRAQPSFPKEWRMTKEKLELKRLKDWQKHATPGQWEQLKTYIHYQAQEQKRLALEAGKKQESGVDVAALGRTPEEVPVLVA</sequence>
<feature type="domain" description="Small ribosomal subunit protein mS35 mitochondrial conserved" evidence="1">
    <location>
        <begin position="406"/>
        <end position="525"/>
    </location>
</feature>
<accession>A0AAN8RY09</accession>
<dbReference type="GO" id="GO:0005763">
    <property type="term" value="C:mitochondrial small ribosomal subunit"/>
    <property type="evidence" value="ECO:0007669"/>
    <property type="project" value="TreeGrafter"/>
</dbReference>
<dbReference type="PANTHER" id="PTHR13490">
    <property type="entry name" value="MITOCHONDRIAL 28S RIBOSOMAL PROTEIN S28"/>
    <property type="match status" value="1"/>
</dbReference>
<organism evidence="2 3">
    <name type="scientific">Arthrobotrys conoides</name>
    <dbReference type="NCBI Taxonomy" id="74498"/>
    <lineage>
        <taxon>Eukaryota</taxon>
        <taxon>Fungi</taxon>
        <taxon>Dikarya</taxon>
        <taxon>Ascomycota</taxon>
        <taxon>Pezizomycotina</taxon>
        <taxon>Orbiliomycetes</taxon>
        <taxon>Orbiliales</taxon>
        <taxon>Orbiliaceae</taxon>
        <taxon>Arthrobotrys</taxon>
    </lineage>
</organism>
<keyword evidence="3" id="KW-1185">Reference proteome</keyword>
<dbReference type="AlphaFoldDB" id="A0AAN8RY09"/>
<dbReference type="InterPro" id="IPR039848">
    <property type="entry name" value="Ribosomal_mS35_mt"/>
</dbReference>
<dbReference type="EMBL" id="JAVHJM010000004">
    <property type="protein sequence ID" value="KAK6515070.1"/>
    <property type="molecule type" value="Genomic_DNA"/>
</dbReference>
<reference evidence="2 3" key="1">
    <citation type="submission" date="2019-10" db="EMBL/GenBank/DDBJ databases">
        <authorList>
            <person name="Palmer J.M."/>
        </authorList>
    </citation>
    <scope>NUCLEOTIDE SEQUENCE [LARGE SCALE GENOMIC DNA]</scope>
    <source>
        <strain evidence="2 3">TWF506</strain>
    </source>
</reference>
<keyword evidence="2" id="KW-0687">Ribonucleoprotein</keyword>
<gene>
    <name evidence="2" type="primary">RSM24</name>
    <name evidence="2" type="ORF">TWF506_007420</name>
</gene>
<evidence type="ECO:0000259" key="1">
    <source>
        <dbReference type="Pfam" id="PF10213"/>
    </source>
</evidence>
<keyword evidence="2" id="KW-0689">Ribosomal protein</keyword>
<proteinExistence type="predicted"/>
<evidence type="ECO:0000313" key="2">
    <source>
        <dbReference type="EMBL" id="KAK6515070.1"/>
    </source>
</evidence>
<protein>
    <submittedName>
        <fullName evidence="2">37S ribosomal protein S24, mitochondrial</fullName>
    </submittedName>
</protein>
<dbReference type="InterPro" id="IPR019349">
    <property type="entry name" value="Ribosomal_mS35_mit"/>
</dbReference>
<dbReference type="PANTHER" id="PTHR13490:SF0">
    <property type="entry name" value="SMALL RIBOSOMAL SUBUNIT PROTEIN MS35"/>
    <property type="match status" value="1"/>
</dbReference>
<comment type="caution">
    <text evidence="2">The sequence shown here is derived from an EMBL/GenBank/DDBJ whole genome shotgun (WGS) entry which is preliminary data.</text>
</comment>